<reference evidence="3" key="1">
    <citation type="submission" date="2021-01" db="EMBL/GenBank/DDBJ databases">
        <authorList>
            <person name="Corre E."/>
            <person name="Pelletier E."/>
            <person name="Niang G."/>
            <person name="Scheremetjew M."/>
            <person name="Finn R."/>
            <person name="Kale V."/>
            <person name="Holt S."/>
            <person name="Cochrane G."/>
            <person name="Meng A."/>
            <person name="Brown T."/>
            <person name="Cohen L."/>
        </authorList>
    </citation>
    <scope>NUCLEOTIDE SEQUENCE</scope>
    <source>
        <strain evidence="3">PLY429</strain>
    </source>
</reference>
<dbReference type="EMBL" id="HBGG01018714">
    <property type="protein sequence ID" value="CAD9207419.1"/>
    <property type="molecule type" value="Transcribed_RNA"/>
</dbReference>
<keyword evidence="2" id="KW-1133">Transmembrane helix</keyword>
<feature type="transmembrane region" description="Helical" evidence="2">
    <location>
        <begin position="39"/>
        <end position="57"/>
    </location>
</feature>
<name>A0A7S1X497_9CHLO</name>
<protein>
    <submittedName>
        <fullName evidence="3">Uncharacterized protein</fullName>
    </submittedName>
</protein>
<organism evidence="3">
    <name type="scientific">Tetraselmis chuii</name>
    <dbReference type="NCBI Taxonomy" id="63592"/>
    <lineage>
        <taxon>Eukaryota</taxon>
        <taxon>Viridiplantae</taxon>
        <taxon>Chlorophyta</taxon>
        <taxon>core chlorophytes</taxon>
        <taxon>Chlorodendrophyceae</taxon>
        <taxon>Chlorodendrales</taxon>
        <taxon>Chlorodendraceae</taxon>
        <taxon>Tetraselmis</taxon>
    </lineage>
</organism>
<evidence type="ECO:0000256" key="1">
    <source>
        <dbReference type="SAM" id="MobiDB-lite"/>
    </source>
</evidence>
<proteinExistence type="predicted"/>
<feature type="compositionally biased region" description="Low complexity" evidence="1">
    <location>
        <begin position="12"/>
        <end position="29"/>
    </location>
</feature>
<evidence type="ECO:0000313" key="3">
    <source>
        <dbReference type="EMBL" id="CAD9207419.1"/>
    </source>
</evidence>
<sequence length="281" mass="30248">MGTALKPLISRGPAAATTAGAGPSSSSTAFQPARKKQRISWPWFLVMLGLLYSLVTLHRMQQDRLSSLYPGTHLVGMEEESSITGLTTFNAAPPIPLTARGAGGHQHRRKKVLHSPKGQSSLPGSGFAQTFDDLAEDQLLDEETAQQILTQALHESFSGGDTHTGLGVKKSAIQHHFFICTTTPNMRRLTGVIRGMLHRKGVAGPGASRFHIITSHERRQSVLSTVDRHFANSQVQVHVGSASLPSSNLKVSLPQEVSIGSKEFGECEQRPLDDSVSASDT</sequence>
<accession>A0A7S1X497</accession>
<keyword evidence="2" id="KW-0472">Membrane</keyword>
<dbReference type="AlphaFoldDB" id="A0A7S1X497"/>
<evidence type="ECO:0000256" key="2">
    <source>
        <dbReference type="SAM" id="Phobius"/>
    </source>
</evidence>
<keyword evidence="2" id="KW-0812">Transmembrane</keyword>
<feature type="region of interest" description="Disordered" evidence="1">
    <location>
        <begin position="9"/>
        <end position="32"/>
    </location>
</feature>
<gene>
    <name evidence="3" type="ORF">TCHU04912_LOCUS9655</name>
</gene>